<feature type="region of interest" description="Disordered" evidence="8">
    <location>
        <begin position="453"/>
        <end position="474"/>
    </location>
</feature>
<dbReference type="EMBL" id="JAWJWF010000006">
    <property type="protein sequence ID" value="KAK6631592.1"/>
    <property type="molecule type" value="Genomic_DNA"/>
</dbReference>
<dbReference type="Pfam" id="PF13854">
    <property type="entry name" value="Kelch_HCF"/>
    <property type="match status" value="1"/>
</dbReference>
<dbReference type="PANTHER" id="PTHR46003">
    <property type="entry name" value="HOST CELL FACTOR"/>
    <property type="match status" value="1"/>
</dbReference>
<keyword evidence="5" id="KW-0068">Autocatalytic cleavage</keyword>
<evidence type="ECO:0000256" key="5">
    <source>
        <dbReference type="ARBA" id="ARBA00022813"/>
    </source>
</evidence>
<dbReference type="GO" id="GO:0006338">
    <property type="term" value="P:chromatin remodeling"/>
    <property type="evidence" value="ECO:0007669"/>
    <property type="project" value="TreeGrafter"/>
</dbReference>
<feature type="compositionally biased region" description="Polar residues" evidence="8">
    <location>
        <begin position="463"/>
        <end position="474"/>
    </location>
</feature>
<evidence type="ECO:0000256" key="7">
    <source>
        <dbReference type="ARBA" id="ARBA00023306"/>
    </source>
</evidence>
<comment type="caution">
    <text evidence="11">The sequence shown here is derived from an EMBL/GenBank/DDBJ whole genome shotgun (WGS) entry which is preliminary data.</text>
</comment>
<keyword evidence="4" id="KW-0677">Repeat</keyword>
<keyword evidence="6" id="KW-0539">Nucleus</keyword>
<feature type="region of interest" description="Disordered" evidence="8">
    <location>
        <begin position="911"/>
        <end position="930"/>
    </location>
</feature>
<dbReference type="FunFam" id="2.120.10.80:FF:000015">
    <property type="entry name" value="host cell factor 1 isoform X1"/>
    <property type="match status" value="1"/>
</dbReference>
<keyword evidence="7" id="KW-0131">Cell cycle</keyword>
<sequence>MTNTAIEPANDDNNVLLQWKRINNQAGPMPRPRHGHRAVAIKDLIVIFGGGNEGIVNELSVYNTLKNQWFVPALSGDIPPGCAAYGFVVDGTRMLMFGGMVEYGKYWNDLYELHASRWEWKRLNPVPPEDDFPPCPRLGHSFTLIDNKVYLFGGLTREDLYQNSKEENPTPMYLNDLYTLKLCPGGSVMWDKPKTYGEPPSPRESHSAVGYTDKDGKSRLIIYGGMCGRRLGDVWSLDIETMTWSQPVLFGSVPLPRSLHTASLIGHKMFIFGGWVPLVDENRDENQEWEHEKEWKCTNSLGVLNLETLRWEEYQIGENRPRPRAGHCATVVRNRLYIWSGRDGYRKAWNNQVCCKDLWFLEAEKPAAPGRVQLVRAMTNSLEVNWTPSPNADSYILQIQKYDMPPAPAPVATPVSTPLPVTSSGPVPAKQIRLSGSSPPYKPMQAQVKLPAAGLQSPPRTPVLQTSQAQGTTKTGTLSGIQTLAAAAAATQKMNTPGQTPIRVVQAGTTLTGQAIKVGGVQQESGVKIAGISQAGVVRPAGTVLKTISQSGQKQQIILQKSGAGGQPILVQKPGGTVTTQSGQQIIVQKGGTIPAGAQQVLVQKPGTAGGQQIILQKPSTVQTAGGKQIILQKQSGQTVGGQPQIILQKPSGTGQTQYVTLVKTSQGMTVAQMPKTVSIQGKTGATTTVPATAQGLPKIVKLVQPGQGGGTQIIKTLPSNVVMQGAGGKQTVLIAKPGGGQQQIIVSSAGSGIRTVQGITTSSGTQQIIGTSSSGVNIISSGQTVTTADGKKMIIVSKTQSGAGRPIQIGVPGQQGKTVTLAQKRTVGGQIISQHPSITIGGKQVNVAGGQKMIVQTLGQKQGGSGIVQVGEGGVQRIMVMPRTTTTSGEGVATTDSALAALAAEAGLTEDDEQGELIAGDLDGGDTEM</sequence>
<organism evidence="11 13">
    <name type="scientific">Polyplax serrata</name>
    <name type="common">Common mouse louse</name>
    <dbReference type="NCBI Taxonomy" id="468196"/>
    <lineage>
        <taxon>Eukaryota</taxon>
        <taxon>Metazoa</taxon>
        <taxon>Ecdysozoa</taxon>
        <taxon>Arthropoda</taxon>
        <taxon>Hexapoda</taxon>
        <taxon>Insecta</taxon>
        <taxon>Pterygota</taxon>
        <taxon>Neoptera</taxon>
        <taxon>Paraneoptera</taxon>
        <taxon>Psocodea</taxon>
        <taxon>Troctomorpha</taxon>
        <taxon>Phthiraptera</taxon>
        <taxon>Anoplura</taxon>
        <taxon>Polyplacidae</taxon>
        <taxon>Polyplax</taxon>
    </lineage>
</organism>
<evidence type="ECO:0000256" key="8">
    <source>
        <dbReference type="SAM" id="MobiDB-lite"/>
    </source>
</evidence>
<keyword evidence="2" id="KW-0880">Kelch repeat</keyword>
<keyword evidence="3" id="KW-0597">Phosphoprotein</keyword>
<evidence type="ECO:0000256" key="2">
    <source>
        <dbReference type="ARBA" id="ARBA00022441"/>
    </source>
</evidence>
<feature type="domain" description="Host cell factor Kelch-repeats" evidence="9">
    <location>
        <begin position="18"/>
        <end position="362"/>
    </location>
</feature>
<evidence type="ECO:0000313" key="10">
    <source>
        <dbReference type="EMBL" id="KAK6631592.1"/>
    </source>
</evidence>
<evidence type="ECO:0000256" key="1">
    <source>
        <dbReference type="ARBA" id="ARBA00004123"/>
    </source>
</evidence>
<dbReference type="Proteomes" id="UP001372834">
    <property type="component" value="Unassembled WGS sequence"/>
</dbReference>
<dbReference type="EMBL" id="JAWJWE010000001">
    <property type="protein sequence ID" value="KAK6644141.1"/>
    <property type="molecule type" value="Genomic_DNA"/>
</dbReference>
<evidence type="ECO:0000313" key="11">
    <source>
        <dbReference type="EMBL" id="KAK6644141.1"/>
    </source>
</evidence>
<dbReference type="Gene3D" id="6.10.250.2590">
    <property type="match status" value="1"/>
</dbReference>
<dbReference type="PANTHER" id="PTHR46003:SF1">
    <property type="entry name" value="HOST CELL FACTOR"/>
    <property type="match status" value="1"/>
</dbReference>
<dbReference type="GO" id="GO:0003713">
    <property type="term" value="F:transcription coactivator activity"/>
    <property type="evidence" value="ECO:0007669"/>
    <property type="project" value="TreeGrafter"/>
</dbReference>
<evidence type="ECO:0000256" key="6">
    <source>
        <dbReference type="ARBA" id="ARBA00023242"/>
    </source>
</evidence>
<comment type="subcellular location">
    <subcellularLocation>
        <location evidence="1">Nucleus</location>
    </subcellularLocation>
</comment>
<dbReference type="FunFam" id="2.120.10.80:FF:000008">
    <property type="entry name" value="host cell factor 1 isoform X1"/>
    <property type="match status" value="1"/>
</dbReference>
<accession>A0AAN8XQD0</accession>
<evidence type="ECO:0000259" key="9">
    <source>
        <dbReference type="Pfam" id="PF13854"/>
    </source>
</evidence>
<dbReference type="InterPro" id="IPR043536">
    <property type="entry name" value="HCF1/2"/>
</dbReference>
<proteinExistence type="predicted"/>
<reference evidence="11 13" key="1">
    <citation type="submission" date="2023-10" db="EMBL/GenBank/DDBJ databases">
        <title>Genomes of two closely related lineages of the louse Polyplax serrata with different host specificities.</title>
        <authorList>
            <person name="Martinu J."/>
            <person name="Tarabai H."/>
            <person name="Stefka J."/>
            <person name="Hypsa V."/>
        </authorList>
    </citation>
    <scope>NUCLEOTIDE SEQUENCE [LARGE SCALE GENOMIC DNA]</scope>
    <source>
        <strain evidence="10">98ZLc_SE</strain>
        <strain evidence="11">HR10_N</strain>
    </source>
</reference>
<protein>
    <recommendedName>
        <fullName evidence="9">Host cell factor Kelch-repeats domain-containing protein</fullName>
    </recommendedName>
</protein>
<evidence type="ECO:0000313" key="13">
    <source>
        <dbReference type="Proteomes" id="UP001372834"/>
    </source>
</evidence>
<dbReference type="SUPFAM" id="SSF117281">
    <property type="entry name" value="Kelch motif"/>
    <property type="match status" value="2"/>
</dbReference>
<dbReference type="Proteomes" id="UP001359485">
    <property type="component" value="Unassembled WGS sequence"/>
</dbReference>
<gene>
    <name evidence="11" type="ORF">RUM43_000408</name>
    <name evidence="10" type="ORF">RUM44_006121</name>
</gene>
<evidence type="ECO:0000256" key="4">
    <source>
        <dbReference type="ARBA" id="ARBA00022737"/>
    </source>
</evidence>
<dbReference type="GO" id="GO:0035097">
    <property type="term" value="C:histone methyltransferase complex"/>
    <property type="evidence" value="ECO:0007669"/>
    <property type="project" value="TreeGrafter"/>
</dbReference>
<evidence type="ECO:0000313" key="12">
    <source>
        <dbReference type="Proteomes" id="UP001359485"/>
    </source>
</evidence>
<evidence type="ECO:0000256" key="3">
    <source>
        <dbReference type="ARBA" id="ARBA00022553"/>
    </source>
</evidence>
<name>A0AAN8XQD0_POLSC</name>
<keyword evidence="12" id="KW-1185">Reference proteome</keyword>
<dbReference type="InterPro" id="IPR015915">
    <property type="entry name" value="Kelch-typ_b-propeller"/>
</dbReference>
<dbReference type="Gene3D" id="2.120.10.80">
    <property type="entry name" value="Kelch-type beta propeller"/>
    <property type="match status" value="2"/>
</dbReference>
<dbReference type="InterPro" id="IPR059124">
    <property type="entry name" value="Kelch_HCF"/>
</dbReference>
<dbReference type="AlphaFoldDB" id="A0AAN8XQD0"/>